<proteinExistence type="predicted"/>
<dbReference type="OrthoDB" id="509124at2759"/>
<dbReference type="CDD" id="cd07822">
    <property type="entry name" value="SRPBCC_4"/>
    <property type="match status" value="1"/>
</dbReference>
<organism evidence="2 3">
    <name type="scientific">Psilocybe cyanescens</name>
    <dbReference type="NCBI Taxonomy" id="93625"/>
    <lineage>
        <taxon>Eukaryota</taxon>
        <taxon>Fungi</taxon>
        <taxon>Dikarya</taxon>
        <taxon>Basidiomycota</taxon>
        <taxon>Agaricomycotina</taxon>
        <taxon>Agaricomycetes</taxon>
        <taxon>Agaricomycetidae</taxon>
        <taxon>Agaricales</taxon>
        <taxon>Agaricineae</taxon>
        <taxon>Strophariaceae</taxon>
        <taxon>Psilocybe</taxon>
    </lineage>
</organism>
<dbReference type="InterPro" id="IPR023393">
    <property type="entry name" value="START-like_dom_sf"/>
</dbReference>
<feature type="chain" id="PRO_5019137271" description="Coenzyme Q-binding protein COQ10 START domain-containing protein" evidence="1">
    <location>
        <begin position="21"/>
        <end position="205"/>
    </location>
</feature>
<dbReference type="Pfam" id="PF10604">
    <property type="entry name" value="Polyketide_cyc2"/>
    <property type="match status" value="1"/>
</dbReference>
<dbReference type="Proteomes" id="UP000283269">
    <property type="component" value="Unassembled WGS sequence"/>
</dbReference>
<evidence type="ECO:0000313" key="3">
    <source>
        <dbReference type="Proteomes" id="UP000283269"/>
    </source>
</evidence>
<keyword evidence="1" id="KW-0732">Signal</keyword>
<evidence type="ECO:0008006" key="4">
    <source>
        <dbReference type="Google" id="ProtNLM"/>
    </source>
</evidence>
<protein>
    <recommendedName>
        <fullName evidence="4">Coenzyme Q-binding protein COQ10 START domain-containing protein</fullName>
    </recommendedName>
</protein>
<dbReference type="InParanoid" id="A0A409XS95"/>
<feature type="signal peptide" evidence="1">
    <location>
        <begin position="1"/>
        <end position="20"/>
    </location>
</feature>
<dbReference type="Gene3D" id="3.30.530.20">
    <property type="match status" value="1"/>
</dbReference>
<dbReference type="InterPro" id="IPR019587">
    <property type="entry name" value="Polyketide_cyclase/dehydratase"/>
</dbReference>
<accession>A0A409XS95</accession>
<evidence type="ECO:0000256" key="1">
    <source>
        <dbReference type="SAM" id="SignalP"/>
    </source>
</evidence>
<gene>
    <name evidence="2" type="ORF">CVT25_012748</name>
</gene>
<evidence type="ECO:0000313" key="2">
    <source>
        <dbReference type="EMBL" id="PPQ93689.1"/>
    </source>
</evidence>
<sequence>MKLGMICASILLGIGHRAAAQALPPSNLPPATPGVFTSQASIIIDAPIAAAWSVLLDFPSYPEWNPFVRSQIVTDALFTQLADQTAHENLRLIIQAQIPPLPSPVDANTPPNPLHSQTSFENITTIDHAEYRTSWRQIMIPAPLLGAERWQALSTVNGEKTYYEAREVFSGPVGYVVDALFAAELQEGFEAQAAAFKTRVESLIL</sequence>
<comment type="caution">
    <text evidence="2">The sequence shown here is derived from an EMBL/GenBank/DDBJ whole genome shotgun (WGS) entry which is preliminary data.</text>
</comment>
<dbReference type="EMBL" id="NHYD01000644">
    <property type="protein sequence ID" value="PPQ93689.1"/>
    <property type="molecule type" value="Genomic_DNA"/>
</dbReference>
<dbReference type="AlphaFoldDB" id="A0A409XS95"/>
<reference evidence="2 3" key="1">
    <citation type="journal article" date="2018" name="Evol. Lett.">
        <title>Horizontal gene cluster transfer increased hallucinogenic mushroom diversity.</title>
        <authorList>
            <person name="Reynolds H.T."/>
            <person name="Vijayakumar V."/>
            <person name="Gluck-Thaler E."/>
            <person name="Korotkin H.B."/>
            <person name="Matheny P.B."/>
            <person name="Slot J.C."/>
        </authorList>
    </citation>
    <scope>NUCLEOTIDE SEQUENCE [LARGE SCALE GENOMIC DNA]</scope>
    <source>
        <strain evidence="2 3">2631</strain>
    </source>
</reference>
<dbReference type="SUPFAM" id="SSF55961">
    <property type="entry name" value="Bet v1-like"/>
    <property type="match status" value="1"/>
</dbReference>
<name>A0A409XS95_PSICY</name>
<keyword evidence="3" id="KW-1185">Reference proteome</keyword>